<dbReference type="Pfam" id="PF13098">
    <property type="entry name" value="Thioredoxin_2"/>
    <property type="match status" value="1"/>
</dbReference>
<dbReference type="PANTHER" id="PTHR15337:SF11">
    <property type="entry name" value="THIOREDOXIN DOMAIN-CONTAINING PROTEIN"/>
    <property type="match status" value="1"/>
</dbReference>
<dbReference type="PROSITE" id="PS51352">
    <property type="entry name" value="THIOREDOXIN_2"/>
    <property type="match status" value="1"/>
</dbReference>
<name>A0A2A2GC78_9BACT</name>
<organism evidence="3 4">
    <name type="scientific">Fodinibius salipaludis</name>
    <dbReference type="NCBI Taxonomy" id="2032627"/>
    <lineage>
        <taxon>Bacteria</taxon>
        <taxon>Pseudomonadati</taxon>
        <taxon>Balneolota</taxon>
        <taxon>Balneolia</taxon>
        <taxon>Balneolales</taxon>
        <taxon>Balneolaceae</taxon>
        <taxon>Fodinibius</taxon>
    </lineage>
</organism>
<proteinExistence type="predicted"/>
<keyword evidence="3" id="KW-0413">Isomerase</keyword>
<comment type="caution">
    <text evidence="3">The sequence shown here is derived from an EMBL/GenBank/DDBJ whole genome shotgun (WGS) entry which is preliminary data.</text>
</comment>
<sequence length="170" mass="19491">MRLLWNVRGLFIGLFVLLIGIFPATAQSDINWNSLSEAQELAKENGKKVMLFAEAEWCGYCKKMHKEVFPKQTVQDSLDKYFYPVKVDIESDREIVFNGRSLTERQLARQFRVSSTPTFIFLDRDGNTIGRQPGFLPTDIFDKLVAFVGSDLTGKQSFKEYLNKHGVDIN</sequence>
<keyword evidence="1" id="KW-0732">Signal</keyword>
<evidence type="ECO:0000259" key="2">
    <source>
        <dbReference type="PROSITE" id="PS51352"/>
    </source>
</evidence>
<keyword evidence="4" id="KW-1185">Reference proteome</keyword>
<dbReference type="SUPFAM" id="SSF52833">
    <property type="entry name" value="Thioredoxin-like"/>
    <property type="match status" value="1"/>
</dbReference>
<evidence type="ECO:0000256" key="1">
    <source>
        <dbReference type="ARBA" id="ARBA00022729"/>
    </source>
</evidence>
<dbReference type="InterPro" id="IPR051099">
    <property type="entry name" value="AGR/TXD"/>
</dbReference>
<dbReference type="OrthoDB" id="9811036at2"/>
<reference evidence="3 4" key="1">
    <citation type="submission" date="2017-08" db="EMBL/GenBank/DDBJ databases">
        <title>Aliifodinibius alkalisoli sp. nov., isolated from saline alkaline soil.</title>
        <authorList>
            <person name="Liu D."/>
            <person name="Zhang G."/>
        </authorList>
    </citation>
    <scope>NUCLEOTIDE SEQUENCE [LARGE SCALE GENOMIC DNA]</scope>
    <source>
        <strain evidence="3 4">WN023</strain>
    </source>
</reference>
<dbReference type="InterPro" id="IPR036249">
    <property type="entry name" value="Thioredoxin-like_sf"/>
</dbReference>
<dbReference type="RefSeq" id="WP_095605996.1">
    <property type="nucleotide sequence ID" value="NZ_NSKE01000004.1"/>
</dbReference>
<dbReference type="GO" id="GO:0016853">
    <property type="term" value="F:isomerase activity"/>
    <property type="evidence" value="ECO:0007669"/>
    <property type="project" value="UniProtKB-KW"/>
</dbReference>
<evidence type="ECO:0000313" key="4">
    <source>
        <dbReference type="Proteomes" id="UP000218831"/>
    </source>
</evidence>
<dbReference type="InterPro" id="IPR012336">
    <property type="entry name" value="Thioredoxin-like_fold"/>
</dbReference>
<dbReference type="Proteomes" id="UP000218831">
    <property type="component" value="Unassembled WGS sequence"/>
</dbReference>
<evidence type="ECO:0000313" key="3">
    <source>
        <dbReference type="EMBL" id="PAU94455.1"/>
    </source>
</evidence>
<dbReference type="PANTHER" id="PTHR15337">
    <property type="entry name" value="ANTERIOR GRADIENT PROTEIN-RELATED"/>
    <property type="match status" value="1"/>
</dbReference>
<protein>
    <submittedName>
        <fullName evidence="3">Protein-disulfide isomerase</fullName>
    </submittedName>
</protein>
<dbReference type="InterPro" id="IPR013766">
    <property type="entry name" value="Thioredoxin_domain"/>
</dbReference>
<gene>
    <name evidence="3" type="ORF">CK503_06560</name>
</gene>
<dbReference type="AlphaFoldDB" id="A0A2A2GC78"/>
<dbReference type="Gene3D" id="3.40.30.10">
    <property type="entry name" value="Glutaredoxin"/>
    <property type="match status" value="1"/>
</dbReference>
<feature type="domain" description="Thioredoxin" evidence="2">
    <location>
        <begin position="16"/>
        <end position="150"/>
    </location>
</feature>
<dbReference type="EMBL" id="NSKE01000004">
    <property type="protein sequence ID" value="PAU94455.1"/>
    <property type="molecule type" value="Genomic_DNA"/>
</dbReference>
<accession>A0A2A2GC78</accession>